<evidence type="ECO:0000313" key="2">
    <source>
        <dbReference type="EMBL" id="KAF9792075.1"/>
    </source>
</evidence>
<dbReference type="Pfam" id="PF12937">
    <property type="entry name" value="F-box-like"/>
    <property type="match status" value="1"/>
</dbReference>
<dbReference type="InterPro" id="IPR001810">
    <property type="entry name" value="F-box_dom"/>
</dbReference>
<dbReference type="InterPro" id="IPR032675">
    <property type="entry name" value="LRR_dom_sf"/>
</dbReference>
<dbReference type="Proteomes" id="UP000736335">
    <property type="component" value="Unassembled WGS sequence"/>
</dbReference>
<dbReference type="SUPFAM" id="SSF52047">
    <property type="entry name" value="RNI-like"/>
    <property type="match status" value="1"/>
</dbReference>
<feature type="domain" description="F-box" evidence="1">
    <location>
        <begin position="62"/>
        <end position="109"/>
    </location>
</feature>
<reference evidence="2" key="1">
    <citation type="journal article" date="2020" name="Nat. Commun.">
        <title>Large-scale genome sequencing of mycorrhizal fungi provides insights into the early evolution of symbiotic traits.</title>
        <authorList>
            <person name="Miyauchi S."/>
            <person name="Kiss E."/>
            <person name="Kuo A."/>
            <person name="Drula E."/>
            <person name="Kohler A."/>
            <person name="Sanchez-Garcia M."/>
            <person name="Morin E."/>
            <person name="Andreopoulos B."/>
            <person name="Barry K.W."/>
            <person name="Bonito G."/>
            <person name="Buee M."/>
            <person name="Carver A."/>
            <person name="Chen C."/>
            <person name="Cichocki N."/>
            <person name="Clum A."/>
            <person name="Culley D."/>
            <person name="Crous P.W."/>
            <person name="Fauchery L."/>
            <person name="Girlanda M."/>
            <person name="Hayes R.D."/>
            <person name="Keri Z."/>
            <person name="LaButti K."/>
            <person name="Lipzen A."/>
            <person name="Lombard V."/>
            <person name="Magnuson J."/>
            <person name="Maillard F."/>
            <person name="Murat C."/>
            <person name="Nolan M."/>
            <person name="Ohm R.A."/>
            <person name="Pangilinan J."/>
            <person name="Pereira M.F."/>
            <person name="Perotto S."/>
            <person name="Peter M."/>
            <person name="Pfister S."/>
            <person name="Riley R."/>
            <person name="Sitrit Y."/>
            <person name="Stielow J.B."/>
            <person name="Szollosi G."/>
            <person name="Zifcakova L."/>
            <person name="Stursova M."/>
            <person name="Spatafora J.W."/>
            <person name="Tedersoo L."/>
            <person name="Vaario L.M."/>
            <person name="Yamada A."/>
            <person name="Yan M."/>
            <person name="Wang P."/>
            <person name="Xu J."/>
            <person name="Bruns T."/>
            <person name="Baldrian P."/>
            <person name="Vilgalys R."/>
            <person name="Dunand C."/>
            <person name="Henrissat B."/>
            <person name="Grigoriev I.V."/>
            <person name="Hibbett D."/>
            <person name="Nagy L.G."/>
            <person name="Martin F.M."/>
        </authorList>
    </citation>
    <scope>NUCLEOTIDE SEQUENCE</scope>
    <source>
        <strain evidence="2">UH-Tt-Lm1</strain>
    </source>
</reference>
<accession>A0A9P6LB71</accession>
<protein>
    <recommendedName>
        <fullName evidence="1">F-box domain-containing protein</fullName>
    </recommendedName>
</protein>
<dbReference type="SUPFAM" id="SSF81383">
    <property type="entry name" value="F-box domain"/>
    <property type="match status" value="1"/>
</dbReference>
<dbReference type="PANTHER" id="PTHR38926">
    <property type="entry name" value="F-BOX DOMAIN CONTAINING PROTEIN, EXPRESSED"/>
    <property type="match status" value="1"/>
</dbReference>
<name>A0A9P6LB71_9AGAM</name>
<organism evidence="2 3">
    <name type="scientific">Thelephora terrestris</name>
    <dbReference type="NCBI Taxonomy" id="56493"/>
    <lineage>
        <taxon>Eukaryota</taxon>
        <taxon>Fungi</taxon>
        <taxon>Dikarya</taxon>
        <taxon>Basidiomycota</taxon>
        <taxon>Agaricomycotina</taxon>
        <taxon>Agaricomycetes</taxon>
        <taxon>Thelephorales</taxon>
        <taxon>Thelephoraceae</taxon>
        <taxon>Thelephora</taxon>
    </lineage>
</organism>
<reference evidence="2" key="2">
    <citation type="submission" date="2020-11" db="EMBL/GenBank/DDBJ databases">
        <authorList>
            <consortium name="DOE Joint Genome Institute"/>
            <person name="Kuo A."/>
            <person name="Miyauchi S."/>
            <person name="Kiss E."/>
            <person name="Drula E."/>
            <person name="Kohler A."/>
            <person name="Sanchez-Garcia M."/>
            <person name="Andreopoulos B."/>
            <person name="Barry K.W."/>
            <person name="Bonito G."/>
            <person name="Buee M."/>
            <person name="Carver A."/>
            <person name="Chen C."/>
            <person name="Cichocki N."/>
            <person name="Clum A."/>
            <person name="Culley D."/>
            <person name="Crous P.W."/>
            <person name="Fauchery L."/>
            <person name="Girlanda M."/>
            <person name="Hayes R."/>
            <person name="Keri Z."/>
            <person name="Labutti K."/>
            <person name="Lipzen A."/>
            <person name="Lombard V."/>
            <person name="Magnuson J."/>
            <person name="Maillard F."/>
            <person name="Morin E."/>
            <person name="Murat C."/>
            <person name="Nolan M."/>
            <person name="Ohm R."/>
            <person name="Pangilinan J."/>
            <person name="Pereira M."/>
            <person name="Perotto S."/>
            <person name="Peter M."/>
            <person name="Riley R."/>
            <person name="Sitrit Y."/>
            <person name="Stielow B."/>
            <person name="Szollosi G."/>
            <person name="Zifcakova L."/>
            <person name="Stursova M."/>
            <person name="Spatafora J.W."/>
            <person name="Tedersoo L."/>
            <person name="Vaario L.-M."/>
            <person name="Yamada A."/>
            <person name="Yan M."/>
            <person name="Wang P."/>
            <person name="Xu J."/>
            <person name="Bruns T."/>
            <person name="Baldrian P."/>
            <person name="Vilgalys R."/>
            <person name="Henrissat B."/>
            <person name="Grigoriev I.V."/>
            <person name="Hibbett D."/>
            <person name="Nagy L.G."/>
            <person name="Martin F.M."/>
        </authorList>
    </citation>
    <scope>NUCLEOTIDE SEQUENCE</scope>
    <source>
        <strain evidence="2">UH-Tt-Lm1</strain>
    </source>
</reference>
<dbReference type="SMART" id="SM00256">
    <property type="entry name" value="FBOX"/>
    <property type="match status" value="1"/>
</dbReference>
<dbReference type="PANTHER" id="PTHR38926:SF72">
    <property type="entry name" value="IM:7136021-RELATED"/>
    <property type="match status" value="1"/>
</dbReference>
<dbReference type="AlphaFoldDB" id="A0A9P6LB71"/>
<sequence length="496" mass="55558">MEQYPGAGMTISQLLYALERELDDVTNKRRPPPLNLKQEDVRKMQQDFSNLLPKFKALRNVLAPINKLPPEVLSRIPRFFPIRDLVVATQVCRYWRTTFISCGPLWCNIDCPRVSEALTCLHRSKGSPLHVSVRKIPDDELLARLSPHIERMKSLQLKPRWSVAQSVFARFTEPAPNLEKLTVICHPSTSAAGPVPSTLLTGNLPNLRSFALQGLASDLEHFVLPNLTHFEMSGVTSSPILISLANLLAFFERSPLLEAVRIDFHGDCVHDAPSQKRVSLKALKTLYISGFGLVGHGGNSLLARLELPKGVDVTVMLLIQDGSPNPIAQAIPPYPDSLPFMSGVKRIHAKILPIDGRCAFQFSGENGKVTVMARWPITNPNLDNLLVGSIQSFLPFPTDEVEEIYIQGYQAPRDSYLPASRAFESLPNLQYILMLHCDTTAILRGLRHPARHLTMPKLRKIELCLDPQREVSGEELMELVRYRESNGARSSFPFQM</sequence>
<dbReference type="Gene3D" id="1.20.1280.50">
    <property type="match status" value="1"/>
</dbReference>
<dbReference type="PROSITE" id="PS50181">
    <property type="entry name" value="FBOX"/>
    <property type="match status" value="1"/>
</dbReference>
<gene>
    <name evidence="2" type="ORF">BJ322DRAFT_1215329</name>
</gene>
<proteinExistence type="predicted"/>
<comment type="caution">
    <text evidence="2">The sequence shown here is derived from an EMBL/GenBank/DDBJ whole genome shotgun (WGS) entry which is preliminary data.</text>
</comment>
<keyword evidence="3" id="KW-1185">Reference proteome</keyword>
<evidence type="ECO:0000259" key="1">
    <source>
        <dbReference type="PROSITE" id="PS50181"/>
    </source>
</evidence>
<dbReference type="OrthoDB" id="3268380at2759"/>
<dbReference type="InterPro" id="IPR036047">
    <property type="entry name" value="F-box-like_dom_sf"/>
</dbReference>
<dbReference type="Gene3D" id="3.80.10.10">
    <property type="entry name" value="Ribonuclease Inhibitor"/>
    <property type="match status" value="1"/>
</dbReference>
<dbReference type="EMBL" id="WIUZ02000001">
    <property type="protein sequence ID" value="KAF9792075.1"/>
    <property type="molecule type" value="Genomic_DNA"/>
</dbReference>
<evidence type="ECO:0000313" key="3">
    <source>
        <dbReference type="Proteomes" id="UP000736335"/>
    </source>
</evidence>